<evidence type="ECO:0000256" key="8">
    <source>
        <dbReference type="RuleBase" id="RU369061"/>
    </source>
</evidence>
<dbReference type="GO" id="GO:2001059">
    <property type="term" value="P:D-tagatose 6-phosphate catabolic process"/>
    <property type="evidence" value="ECO:0007669"/>
    <property type="project" value="UniProtKB-UniPathway"/>
</dbReference>
<dbReference type="InterPro" id="IPR011611">
    <property type="entry name" value="PfkB_dom"/>
</dbReference>
<dbReference type="GO" id="GO:0005524">
    <property type="term" value="F:ATP binding"/>
    <property type="evidence" value="ECO:0007669"/>
    <property type="project" value="UniProtKB-UniRule"/>
</dbReference>
<reference evidence="11" key="2">
    <citation type="submission" date="2021-04" db="EMBL/GenBank/DDBJ databases">
        <title>Brevibacillus composti FJAT-54423, complete genome.</title>
        <authorList>
            <person name="Tang R."/>
        </authorList>
    </citation>
    <scope>NUCLEOTIDE SEQUENCE</scope>
    <source>
        <strain evidence="11">FJAT-54424</strain>
    </source>
</reference>
<protein>
    <recommendedName>
        <fullName evidence="7">Tagatose-6-phosphate kinase</fullName>
        <ecNumber evidence="7">2.7.1.144</ecNumber>
    </recommendedName>
</protein>
<keyword evidence="3 7" id="KW-0547">Nucleotide-binding</keyword>
<dbReference type="CDD" id="cd01164">
    <property type="entry name" value="FruK_PfkB_like"/>
    <property type="match status" value="1"/>
</dbReference>
<dbReference type="SUPFAM" id="SSF53613">
    <property type="entry name" value="Ribokinase-like"/>
    <property type="match status" value="1"/>
</dbReference>
<keyword evidence="5 7" id="KW-0067">ATP-binding</keyword>
<name>A0A7T5EL19_9BACL</name>
<comment type="similarity">
    <text evidence="7">Belongs to the carbohydrate kinase PfkB family. LacC subfamily.</text>
</comment>
<dbReference type="NCBIfam" id="TIGR03168">
    <property type="entry name" value="1-PFK"/>
    <property type="match status" value="1"/>
</dbReference>
<evidence type="ECO:0000256" key="2">
    <source>
        <dbReference type="ARBA" id="ARBA00022679"/>
    </source>
</evidence>
<gene>
    <name evidence="10" type="primary">pfkB</name>
    <name evidence="10" type="ORF">JD108_00760</name>
    <name evidence="11" type="ORF">KDJ56_00760</name>
</gene>
<comment type="catalytic activity">
    <reaction evidence="7">
        <text>D-tagatofuranose 6-phosphate + ATP = D-tagatofuranose 1,6-bisphosphate + ADP + H(+)</text>
        <dbReference type="Rhea" id="RHEA:12420"/>
        <dbReference type="ChEBI" id="CHEBI:15378"/>
        <dbReference type="ChEBI" id="CHEBI:30616"/>
        <dbReference type="ChEBI" id="CHEBI:58694"/>
        <dbReference type="ChEBI" id="CHEBI:58695"/>
        <dbReference type="ChEBI" id="CHEBI:456216"/>
        <dbReference type="EC" id="2.7.1.144"/>
    </reaction>
</comment>
<dbReference type="PROSITE" id="PS00584">
    <property type="entry name" value="PFKB_KINASES_2"/>
    <property type="match status" value="1"/>
</dbReference>
<dbReference type="EMBL" id="CP066308">
    <property type="protein sequence ID" value="QQE74574.1"/>
    <property type="molecule type" value="Genomic_DNA"/>
</dbReference>
<evidence type="ECO:0000313" key="13">
    <source>
        <dbReference type="Proteomes" id="UP000677234"/>
    </source>
</evidence>
<dbReference type="GO" id="GO:0005988">
    <property type="term" value="P:lactose metabolic process"/>
    <property type="evidence" value="ECO:0007669"/>
    <property type="project" value="UniProtKB-KW"/>
</dbReference>
<dbReference type="PANTHER" id="PTHR46566:SF1">
    <property type="entry name" value="1-PHOSPHOFRUCTOKINASE"/>
    <property type="match status" value="1"/>
</dbReference>
<dbReference type="InterPro" id="IPR029056">
    <property type="entry name" value="Ribokinase-like"/>
</dbReference>
<dbReference type="InterPro" id="IPR022463">
    <property type="entry name" value="1-PFruKinase"/>
</dbReference>
<reference evidence="10 12" key="1">
    <citation type="submission" date="2020-12" db="EMBL/GenBank/DDBJ databases">
        <title>strain FJAT-54423T represents a novel species of the genus Brevibacillus.</title>
        <authorList>
            <person name="Tang R."/>
        </authorList>
    </citation>
    <scope>NUCLEOTIDE SEQUENCE [LARGE SCALE GENOMIC DNA]</scope>
    <source>
        <strain evidence="10 12">FJAT-54423</strain>
    </source>
</reference>
<dbReference type="PROSITE" id="PS00583">
    <property type="entry name" value="PFKB_KINASES_1"/>
    <property type="match status" value="1"/>
</dbReference>
<dbReference type="FunFam" id="3.40.1190.20:FF:000001">
    <property type="entry name" value="Phosphofructokinase"/>
    <property type="match status" value="1"/>
</dbReference>
<evidence type="ECO:0000313" key="12">
    <source>
        <dbReference type="Proteomes" id="UP000595847"/>
    </source>
</evidence>
<dbReference type="InterPro" id="IPR002173">
    <property type="entry name" value="Carboh/pur_kinase_PfkB_CS"/>
</dbReference>
<comment type="catalytic activity">
    <reaction evidence="6 8">
        <text>beta-D-fructose 1-phosphate + ATP = beta-D-fructose 1,6-bisphosphate + ADP + H(+)</text>
        <dbReference type="Rhea" id="RHEA:14213"/>
        <dbReference type="ChEBI" id="CHEBI:15378"/>
        <dbReference type="ChEBI" id="CHEBI:30616"/>
        <dbReference type="ChEBI" id="CHEBI:32966"/>
        <dbReference type="ChEBI" id="CHEBI:138881"/>
        <dbReference type="ChEBI" id="CHEBI:456216"/>
        <dbReference type="EC" id="2.7.1.56"/>
    </reaction>
</comment>
<feature type="domain" description="Carbohydrate kinase PfkB" evidence="9">
    <location>
        <begin position="17"/>
        <end position="286"/>
    </location>
</feature>
<dbReference type="PANTHER" id="PTHR46566">
    <property type="entry name" value="1-PHOSPHOFRUCTOKINASE-RELATED"/>
    <property type="match status" value="1"/>
</dbReference>
<keyword evidence="2 7" id="KW-0808">Transferase</keyword>
<dbReference type="InterPro" id="IPR017583">
    <property type="entry name" value="Tagatose/fructose_Pkinase"/>
</dbReference>
<dbReference type="GO" id="GO:0044281">
    <property type="term" value="P:small molecule metabolic process"/>
    <property type="evidence" value="ECO:0007669"/>
    <property type="project" value="UniProtKB-ARBA"/>
</dbReference>
<evidence type="ECO:0000313" key="10">
    <source>
        <dbReference type="EMBL" id="QQE74574.1"/>
    </source>
</evidence>
<dbReference type="GO" id="GO:0016052">
    <property type="term" value="P:carbohydrate catabolic process"/>
    <property type="evidence" value="ECO:0007669"/>
    <property type="project" value="UniProtKB-ARBA"/>
</dbReference>
<dbReference type="UniPathway" id="UPA00704">
    <property type="reaction ID" value="UER00715"/>
</dbReference>
<comment type="similarity">
    <text evidence="1">Belongs to the carbohydrate kinase pfkB family.</text>
</comment>
<evidence type="ECO:0000256" key="6">
    <source>
        <dbReference type="ARBA" id="ARBA00047745"/>
    </source>
</evidence>
<dbReference type="Gene3D" id="3.40.1190.20">
    <property type="match status" value="1"/>
</dbReference>
<sequence>MIYTVTLNPSIDYHIWLDAWREGEIQQAKKERKVAGGKGINVSKVLGILGMESRALGFAGGFTGAFIRQELEQEGIVHQFIQLEQESRINLKIKAQSETDISGVPPHIPPEALAALSRQLDQLTADDVLVLAGSLPPGVPEHFYQSILKRLGPRGVRVFLDASGKALADSLPERPFLIKPNHHELGELYGVAISTPQEAIIYGKKAWEAGARHVIVSMAGQGAVLVSDHGVYTADIPRQAPVNSIGAGDSVVAGFLYALLQGQEIEEAFRFAIATGSATALSEGFCTREKIGELIPRITITKVEG</sequence>
<evidence type="ECO:0000313" key="11">
    <source>
        <dbReference type="EMBL" id="QUO41657.1"/>
    </source>
</evidence>
<dbReference type="GO" id="GO:0009024">
    <property type="term" value="F:tagatose-6-phosphate kinase activity"/>
    <property type="evidence" value="ECO:0007669"/>
    <property type="project" value="UniProtKB-EC"/>
</dbReference>
<keyword evidence="4 8" id="KW-0418">Kinase</keyword>
<dbReference type="AlphaFoldDB" id="A0A7T5EL19"/>
<proteinExistence type="inferred from homology"/>
<dbReference type="PIRSF" id="PIRSF000535">
    <property type="entry name" value="1PFK/6PFK/LacC"/>
    <property type="match status" value="1"/>
</dbReference>
<dbReference type="Proteomes" id="UP000677234">
    <property type="component" value="Chromosome"/>
</dbReference>
<dbReference type="Proteomes" id="UP000595847">
    <property type="component" value="Chromosome"/>
</dbReference>
<dbReference type="EC" id="2.7.1.144" evidence="7"/>
<dbReference type="EMBL" id="CP073708">
    <property type="protein sequence ID" value="QUO41657.1"/>
    <property type="molecule type" value="Genomic_DNA"/>
</dbReference>
<organism evidence="10 12">
    <name type="scientific">Brevibacillus composti</name>
    <dbReference type="NCBI Taxonomy" id="2796470"/>
    <lineage>
        <taxon>Bacteria</taxon>
        <taxon>Bacillati</taxon>
        <taxon>Bacillota</taxon>
        <taxon>Bacilli</taxon>
        <taxon>Bacillales</taxon>
        <taxon>Paenibacillaceae</taxon>
        <taxon>Brevibacillus</taxon>
    </lineage>
</organism>
<dbReference type="Pfam" id="PF00294">
    <property type="entry name" value="PfkB"/>
    <property type="match status" value="1"/>
</dbReference>
<evidence type="ECO:0000256" key="4">
    <source>
        <dbReference type="ARBA" id="ARBA00022777"/>
    </source>
</evidence>
<dbReference type="KEGG" id="bcop:JD108_00760"/>
<accession>A0A7T5EL19</accession>
<dbReference type="GO" id="GO:0008662">
    <property type="term" value="F:1-phosphofructokinase activity"/>
    <property type="evidence" value="ECO:0007669"/>
    <property type="project" value="UniProtKB-UniRule"/>
</dbReference>
<evidence type="ECO:0000259" key="9">
    <source>
        <dbReference type="Pfam" id="PF00294"/>
    </source>
</evidence>
<evidence type="ECO:0000256" key="1">
    <source>
        <dbReference type="ARBA" id="ARBA00005380"/>
    </source>
</evidence>
<dbReference type="NCBIfam" id="TIGR03828">
    <property type="entry name" value="pfkB"/>
    <property type="match status" value="1"/>
</dbReference>
<comment type="function">
    <text evidence="8">Catalyzes the ATP-dependent phosphorylation of fructose-l-phosphate to fructose-l,6-bisphosphate.</text>
</comment>
<evidence type="ECO:0000256" key="7">
    <source>
        <dbReference type="PIRNR" id="PIRNR000535"/>
    </source>
</evidence>
<keyword evidence="13" id="KW-1185">Reference proteome</keyword>
<dbReference type="RefSeq" id="WP_198828150.1">
    <property type="nucleotide sequence ID" value="NZ_CP066308.1"/>
</dbReference>
<comment type="pathway">
    <text evidence="7">Carbohydrate metabolism; D-tagatose 6-phosphate degradation; D-glyceraldehyde 3-phosphate and glycerone phosphate from D-tagatose 6-phosphate: step 1/2.</text>
</comment>
<evidence type="ECO:0000256" key="3">
    <source>
        <dbReference type="ARBA" id="ARBA00022741"/>
    </source>
</evidence>
<dbReference type="GO" id="GO:0005829">
    <property type="term" value="C:cytosol"/>
    <property type="evidence" value="ECO:0007669"/>
    <property type="project" value="TreeGrafter"/>
</dbReference>
<evidence type="ECO:0000256" key="5">
    <source>
        <dbReference type="ARBA" id="ARBA00022840"/>
    </source>
</evidence>
<keyword evidence="7" id="KW-0423">Lactose metabolism</keyword>